<dbReference type="PANTHER" id="PTHR34978:SF3">
    <property type="entry name" value="SLR0241 PROTEIN"/>
    <property type="match status" value="1"/>
</dbReference>
<comment type="caution">
    <text evidence="5">Lacks conserved residue(s) required for the propagation of feature annotation.</text>
</comment>
<dbReference type="CDD" id="cd07341">
    <property type="entry name" value="M56_BlaR1_MecR1_like"/>
    <property type="match status" value="1"/>
</dbReference>
<keyword evidence="5" id="KW-1003">Cell membrane</keyword>
<dbReference type="GO" id="GO:0031992">
    <property type="term" value="F:energy transducer activity"/>
    <property type="evidence" value="ECO:0007669"/>
    <property type="project" value="InterPro"/>
</dbReference>
<keyword evidence="5" id="KW-0813">Transport</keyword>
<dbReference type="SUPFAM" id="SSF74653">
    <property type="entry name" value="TolA/TonB C-terminal domain"/>
    <property type="match status" value="1"/>
</dbReference>
<evidence type="ECO:0000256" key="2">
    <source>
        <dbReference type="ARBA" id="ARBA00022692"/>
    </source>
</evidence>
<evidence type="ECO:0000313" key="8">
    <source>
        <dbReference type="Proteomes" id="UP000066624"/>
    </source>
</evidence>
<dbReference type="GO" id="GO:0055085">
    <property type="term" value="P:transmembrane transport"/>
    <property type="evidence" value="ECO:0007669"/>
    <property type="project" value="InterPro"/>
</dbReference>
<dbReference type="GO" id="GO:0015891">
    <property type="term" value="P:siderophore transport"/>
    <property type="evidence" value="ECO:0007669"/>
    <property type="project" value="InterPro"/>
</dbReference>
<keyword evidence="3 5" id="KW-1133">Transmembrane helix</keyword>
<dbReference type="STRING" id="1579979.WM2015_1140"/>
<sequence length="395" mass="42835">MNAASFLDALLTATLWASVLVVLVLLLRVPVARRLGSMAAYGLWLSIPVQLLAFLLPGSNSTTAVSLPSVQAVTSATGESAALGALGNVLFAGWLIGLAVLAVGLLLQLVRAHRLVRSAQRLPDDPPRGLPLFCTDGVRSPAVAGLFRPVLLVPVDFGRGQDAACLDRIIRHEQCHARRRDNLANLLAYAIRAVFWFNPLIWIALRAFRADQELSCDEYALADADMKERLGYGRELLRASVDSTLPGGTVSSWTSKPTTRRRIEMLALHRSSRTHRAGGIALACFIAALSGATAADISRDSGEPLASVEPRAVELVNPRYPVSAFNERIEGEVQLEFRVRTDGSVDQIQILNSAPDGVFDDAAVRALAQWKFEPAMLDGQPIARRATQVMEFRLD</sequence>
<dbReference type="PROSITE" id="PS52015">
    <property type="entry name" value="TONB_CTD"/>
    <property type="match status" value="1"/>
</dbReference>
<evidence type="ECO:0000256" key="3">
    <source>
        <dbReference type="ARBA" id="ARBA00022989"/>
    </source>
</evidence>
<dbReference type="KEGG" id="wma:WM2015_1140"/>
<name>A0A0K0XUX8_9GAMM</name>
<dbReference type="InterPro" id="IPR052173">
    <property type="entry name" value="Beta-lactam_resp_regulator"/>
</dbReference>
<dbReference type="GO" id="GO:0030288">
    <property type="term" value="C:outer membrane-bounded periplasmic space"/>
    <property type="evidence" value="ECO:0007669"/>
    <property type="project" value="InterPro"/>
</dbReference>
<feature type="transmembrane region" description="Helical" evidence="5">
    <location>
        <begin position="186"/>
        <end position="205"/>
    </location>
</feature>
<comment type="subcellular location">
    <subcellularLocation>
        <location evidence="5">Cell inner membrane</location>
        <topology evidence="5">Single-pass membrane protein</topology>
        <orientation evidence="5">Periplasmic side</orientation>
    </subcellularLocation>
    <subcellularLocation>
        <location evidence="1">Membrane</location>
        <topology evidence="1">Single-pass membrane protein</topology>
    </subcellularLocation>
</comment>
<accession>A0A0K0XUX8</accession>
<dbReference type="PRINTS" id="PR01374">
    <property type="entry name" value="TONBPROTEIN"/>
</dbReference>
<dbReference type="PANTHER" id="PTHR34978">
    <property type="entry name" value="POSSIBLE SENSOR-TRANSDUCER PROTEIN BLAR"/>
    <property type="match status" value="1"/>
</dbReference>
<dbReference type="InterPro" id="IPR008756">
    <property type="entry name" value="Peptidase_M56"/>
</dbReference>
<keyword evidence="4 5" id="KW-0472">Membrane</keyword>
<feature type="transmembrane region" description="Helical" evidence="5">
    <location>
        <begin position="39"/>
        <end position="58"/>
    </location>
</feature>
<evidence type="ECO:0000259" key="6">
    <source>
        <dbReference type="PROSITE" id="PS52015"/>
    </source>
</evidence>
<gene>
    <name evidence="7" type="ORF">WM2015_1140</name>
</gene>
<keyword evidence="5" id="KW-0997">Cell inner membrane</keyword>
<keyword evidence="5" id="KW-0653">Protein transport</keyword>
<evidence type="ECO:0000256" key="5">
    <source>
        <dbReference type="RuleBase" id="RU362123"/>
    </source>
</evidence>
<feature type="transmembrane region" description="Helical" evidence="5">
    <location>
        <begin position="89"/>
        <end position="110"/>
    </location>
</feature>
<evidence type="ECO:0000256" key="4">
    <source>
        <dbReference type="ARBA" id="ARBA00023136"/>
    </source>
</evidence>
<organism evidence="7 8">
    <name type="scientific">Wenzhouxiangella marina</name>
    <dbReference type="NCBI Taxonomy" id="1579979"/>
    <lineage>
        <taxon>Bacteria</taxon>
        <taxon>Pseudomonadati</taxon>
        <taxon>Pseudomonadota</taxon>
        <taxon>Gammaproteobacteria</taxon>
        <taxon>Chromatiales</taxon>
        <taxon>Wenzhouxiangellaceae</taxon>
        <taxon>Wenzhouxiangella</taxon>
    </lineage>
</organism>
<dbReference type="InterPro" id="IPR006260">
    <property type="entry name" value="TonB/TolA_C"/>
</dbReference>
<dbReference type="EMBL" id="CP012154">
    <property type="protein sequence ID" value="AKS41514.1"/>
    <property type="molecule type" value="Genomic_DNA"/>
</dbReference>
<dbReference type="AlphaFoldDB" id="A0A0K0XUX8"/>
<keyword evidence="5" id="KW-0735">Signal-anchor</keyword>
<comment type="similarity">
    <text evidence="5">Belongs to the TonB family.</text>
</comment>
<dbReference type="InterPro" id="IPR003538">
    <property type="entry name" value="TonB"/>
</dbReference>
<comment type="function">
    <text evidence="5">Interacts with outer membrane receptor proteins that carry out high-affinity binding and energy dependent uptake into the periplasmic space of specific substrates. It could act to transduce energy from the cytoplasmic membrane to specific energy-requiring processes in the outer membrane, resulting in the release into the periplasm of ligands bound by these outer membrane proteins.</text>
</comment>
<evidence type="ECO:0000256" key="1">
    <source>
        <dbReference type="ARBA" id="ARBA00004167"/>
    </source>
</evidence>
<keyword evidence="8" id="KW-1185">Reference proteome</keyword>
<dbReference type="Pfam" id="PF05569">
    <property type="entry name" value="Peptidase_M56"/>
    <property type="match status" value="1"/>
</dbReference>
<proteinExistence type="inferred from homology"/>
<feature type="domain" description="TonB C-terminal" evidence="6">
    <location>
        <begin position="305"/>
        <end position="395"/>
    </location>
</feature>
<dbReference type="Gene3D" id="3.30.1150.10">
    <property type="match status" value="1"/>
</dbReference>
<dbReference type="NCBIfam" id="TIGR01352">
    <property type="entry name" value="tonB_Cterm"/>
    <property type="match status" value="1"/>
</dbReference>
<evidence type="ECO:0000313" key="7">
    <source>
        <dbReference type="EMBL" id="AKS41514.1"/>
    </source>
</evidence>
<keyword evidence="2 5" id="KW-0812">Transmembrane</keyword>
<dbReference type="RefSeq" id="WP_049725151.1">
    <property type="nucleotide sequence ID" value="NZ_CP012154.1"/>
</dbReference>
<dbReference type="OrthoDB" id="1628901at2"/>
<feature type="transmembrane region" description="Helical" evidence="5">
    <location>
        <begin position="6"/>
        <end position="27"/>
    </location>
</feature>
<reference evidence="8" key="1">
    <citation type="submission" date="2015-07" db="EMBL/GenBank/DDBJ databases">
        <authorList>
            <person name="Kim K.M."/>
        </authorList>
    </citation>
    <scope>NUCLEOTIDE SEQUENCE [LARGE SCALE GENOMIC DNA]</scope>
    <source>
        <strain evidence="8">KCTC 42284</strain>
    </source>
</reference>
<dbReference type="Pfam" id="PF03544">
    <property type="entry name" value="TonB_C"/>
    <property type="match status" value="1"/>
</dbReference>
<dbReference type="InterPro" id="IPR037682">
    <property type="entry name" value="TonB_C"/>
</dbReference>
<dbReference type="GO" id="GO:0015031">
    <property type="term" value="P:protein transport"/>
    <property type="evidence" value="ECO:0007669"/>
    <property type="project" value="UniProtKB-UniRule"/>
</dbReference>
<dbReference type="GO" id="GO:0005886">
    <property type="term" value="C:plasma membrane"/>
    <property type="evidence" value="ECO:0007669"/>
    <property type="project" value="UniProtKB-SubCell"/>
</dbReference>
<protein>
    <recommendedName>
        <fullName evidence="5">Protein TonB</fullName>
    </recommendedName>
</protein>
<dbReference type="Proteomes" id="UP000066624">
    <property type="component" value="Chromosome"/>
</dbReference>